<dbReference type="OrthoDB" id="9797415at2"/>
<evidence type="ECO:0000313" key="2">
    <source>
        <dbReference type="Proteomes" id="UP000000582"/>
    </source>
</evidence>
<dbReference type="BioCyc" id="CORYNE:G18NG-9668-MONOMER"/>
<dbReference type="SFLD" id="SFLDS00003">
    <property type="entry name" value="Haloacid_Dehalogenase"/>
    <property type="match status" value="1"/>
</dbReference>
<gene>
    <name evidence="1" type="ordered locus">Cgl0119</name>
</gene>
<dbReference type="Gene3D" id="1.10.150.240">
    <property type="entry name" value="Putative phosphatase, domain 2"/>
    <property type="match status" value="1"/>
</dbReference>
<dbReference type="GO" id="GO:0016787">
    <property type="term" value="F:hydrolase activity"/>
    <property type="evidence" value="ECO:0007669"/>
    <property type="project" value="UniProtKB-KW"/>
</dbReference>
<dbReference type="InterPro" id="IPR036412">
    <property type="entry name" value="HAD-like_sf"/>
</dbReference>
<dbReference type="AlphaFoldDB" id="Q8NU30"/>
<protein>
    <submittedName>
        <fullName evidence="1">Predicted hydrolases of the HAD superfamily</fullName>
    </submittedName>
</protein>
<dbReference type="InterPro" id="IPR023214">
    <property type="entry name" value="HAD_sf"/>
</dbReference>
<evidence type="ECO:0000313" key="1">
    <source>
        <dbReference type="EMBL" id="BAB97512.1"/>
    </source>
</evidence>
<dbReference type="Proteomes" id="UP000000582">
    <property type="component" value="Chromosome"/>
</dbReference>
<keyword evidence="1" id="KW-0378">Hydrolase</keyword>
<dbReference type="SMR" id="Q8NU30"/>
<dbReference type="PANTHER" id="PTHR43611">
    <property type="entry name" value="ALPHA-D-GLUCOSE 1-PHOSPHATE PHOSPHATASE"/>
    <property type="match status" value="1"/>
</dbReference>
<name>Q8NU30_CORGL</name>
<accession>Q8NU30</accession>
<dbReference type="NCBIfam" id="TIGR01549">
    <property type="entry name" value="HAD-SF-IA-v1"/>
    <property type="match status" value="1"/>
</dbReference>
<dbReference type="EMBL" id="BA000036">
    <property type="protein sequence ID" value="BAB97512.1"/>
    <property type="molecule type" value="Genomic_DNA"/>
</dbReference>
<proteinExistence type="predicted"/>
<dbReference type="KEGG" id="cgl:Cgl0119"/>
<dbReference type="PRINTS" id="PR00413">
    <property type="entry name" value="HADHALOGNASE"/>
</dbReference>
<organism evidence="1 2">
    <name type="scientific">Corynebacterium glutamicum (strain ATCC 13032 / DSM 20300 / JCM 1318 / BCRC 11384 / CCUG 27702 / LMG 3730 / NBRC 12168 / NCIMB 10025 / NRRL B-2784 / 534)</name>
    <dbReference type="NCBI Taxonomy" id="196627"/>
    <lineage>
        <taxon>Bacteria</taxon>
        <taxon>Bacillati</taxon>
        <taxon>Actinomycetota</taxon>
        <taxon>Actinomycetes</taxon>
        <taxon>Mycobacteriales</taxon>
        <taxon>Corynebacteriaceae</taxon>
        <taxon>Corynebacterium</taxon>
    </lineage>
</organism>
<dbReference type="HOGENOM" id="CLU_045011_9_3_11"/>
<dbReference type="Gene3D" id="3.40.50.1000">
    <property type="entry name" value="HAD superfamily/HAD-like"/>
    <property type="match status" value="1"/>
</dbReference>
<sequence length="209" mass="23613">MQVRKEPSMSKTRTFLFDLYGVLIKEHGAAQFERVARAVGEPSKNDKLHEVYESLRLDLDAGRVSEVNYWNQIKLLVGLEFLDIQEVIAADYRGLYERDQDMVDYVLSLKAKGHRIGILSNIPEGLAKLLKEHNSEWLDQLDAVTLSCDIGAAKPEPKSFHVALEALGEKAEDVTFIDDRVRNIEAAREEGLSTIHFTGLDSLKESIQE</sequence>
<keyword evidence="2" id="KW-1185">Reference proteome</keyword>
<dbReference type="Pfam" id="PF00702">
    <property type="entry name" value="Hydrolase"/>
    <property type="match status" value="1"/>
</dbReference>
<dbReference type="NCBIfam" id="TIGR01509">
    <property type="entry name" value="HAD-SF-IA-v3"/>
    <property type="match status" value="1"/>
</dbReference>
<dbReference type="PATRIC" id="fig|196627.13.peg.122"/>
<dbReference type="CDD" id="cd02603">
    <property type="entry name" value="HAD_sEH-N_like"/>
    <property type="match status" value="1"/>
</dbReference>
<dbReference type="PANTHER" id="PTHR43611:SF3">
    <property type="entry name" value="FLAVIN MONONUCLEOTIDE HYDROLASE 1, CHLOROPLATIC"/>
    <property type="match status" value="1"/>
</dbReference>
<dbReference type="InterPro" id="IPR006439">
    <property type="entry name" value="HAD-SF_hydro_IA"/>
</dbReference>
<dbReference type="DNASU" id="1021067"/>
<dbReference type="InterPro" id="IPR023198">
    <property type="entry name" value="PGP-like_dom2"/>
</dbReference>
<dbReference type="eggNOG" id="COG1011">
    <property type="taxonomic scope" value="Bacteria"/>
</dbReference>
<reference evidence="2" key="1">
    <citation type="journal article" date="2003" name="Appl. Microbiol. Biotechnol.">
        <title>The Corynebacterium glutamicum genome: features and impacts on biotechnological processes.</title>
        <authorList>
            <person name="Ikeda M."/>
            <person name="Nakagawa S."/>
        </authorList>
    </citation>
    <scope>NUCLEOTIDE SEQUENCE [LARGE SCALE GENOMIC DNA]</scope>
    <source>
        <strain evidence="2">ATCC 13032 / DSM 20300 / BCRC 11384 / JCM 1318 / LMG 3730 / NCIMB 10025</strain>
    </source>
</reference>
<dbReference type="SFLD" id="SFLDG01129">
    <property type="entry name" value="C1.5:_HAD__Beta-PGM__Phosphata"/>
    <property type="match status" value="1"/>
</dbReference>
<dbReference type="STRING" id="196627.cg0154"/>
<dbReference type="SUPFAM" id="SSF56784">
    <property type="entry name" value="HAD-like"/>
    <property type="match status" value="1"/>
</dbReference>